<sequence>MKIKLALALFIVMAISLLLYWALVPQTPTPTYRYQLVVVIELRDVGEYMWLWGASVDQGGPVYMNLTKRFFTKGHYNWTGEILQRLRDRISVVYLVLVNGEPAFFAISRQLIPSAKVYEFLNKGRGIFLIPEMRRGLQKGYVWTGHGVREVYLFCDETCAFAYQFLTAYVDAIEDGAAYVLVIGKLEQTFGIYRVDSSNYSVLLILPGDATKPETLYALARG</sequence>
<dbReference type="STRING" id="384616.Pisl_0745"/>
<keyword evidence="3" id="KW-1185">Reference proteome</keyword>
<dbReference type="GeneID" id="4617676"/>
<dbReference type="EMBL" id="CP000504">
    <property type="protein sequence ID" value="ABL87922.1"/>
    <property type="molecule type" value="Genomic_DNA"/>
</dbReference>
<reference evidence="2" key="1">
    <citation type="submission" date="2006-12" db="EMBL/GenBank/DDBJ databases">
        <title>Complete sequence of Pyrobaculum islandicum DSM 4184.</title>
        <authorList>
            <person name="Copeland A."/>
            <person name="Lucas S."/>
            <person name="Lapidus A."/>
            <person name="Barry K."/>
            <person name="Detter J.C."/>
            <person name="Glavina del Rio T."/>
            <person name="Dalin E."/>
            <person name="Tice H."/>
            <person name="Pitluck S."/>
            <person name="Meincke L."/>
            <person name="Brettin T."/>
            <person name="Bruce D."/>
            <person name="Han C."/>
            <person name="Tapia R."/>
            <person name="Gilna P."/>
            <person name="Schmutz J."/>
            <person name="Larimer F."/>
            <person name="Land M."/>
            <person name="Hauser L."/>
            <person name="Kyrpides N."/>
            <person name="Mikhailova N."/>
            <person name="Cozen A.E."/>
            <person name="Fitz-Gibbon S.T."/>
            <person name="House C.H."/>
            <person name="Saltikov C."/>
            <person name="Lowe T."/>
            <person name="Richardson P."/>
        </authorList>
    </citation>
    <scope>NUCLEOTIDE SEQUENCE [LARGE SCALE GENOMIC DNA]</scope>
    <source>
        <strain evidence="2">DSM 4184</strain>
    </source>
</reference>
<keyword evidence="1" id="KW-0812">Transmembrane</keyword>
<proteinExistence type="predicted"/>
<organism evidence="2 3">
    <name type="scientific">Pyrobaculum islandicum (strain DSM 4184 / JCM 9189 / GEO3)</name>
    <dbReference type="NCBI Taxonomy" id="384616"/>
    <lineage>
        <taxon>Archaea</taxon>
        <taxon>Thermoproteota</taxon>
        <taxon>Thermoprotei</taxon>
        <taxon>Thermoproteales</taxon>
        <taxon>Thermoproteaceae</taxon>
        <taxon>Pyrobaculum</taxon>
    </lineage>
</organism>
<evidence type="ECO:0000313" key="2">
    <source>
        <dbReference type="EMBL" id="ABL87922.1"/>
    </source>
</evidence>
<dbReference type="HOGENOM" id="CLU_1243064_0_0_2"/>
<accession>A1RSJ0</accession>
<dbReference type="Proteomes" id="UP000002595">
    <property type="component" value="Chromosome"/>
</dbReference>
<evidence type="ECO:0000313" key="3">
    <source>
        <dbReference type="Proteomes" id="UP000002595"/>
    </source>
</evidence>
<keyword evidence="1" id="KW-1133">Transmembrane helix</keyword>
<gene>
    <name evidence="2" type="ordered locus">Pisl_0745</name>
</gene>
<evidence type="ECO:0000256" key="1">
    <source>
        <dbReference type="SAM" id="Phobius"/>
    </source>
</evidence>
<dbReference type="RefSeq" id="WP_011762498.1">
    <property type="nucleotide sequence ID" value="NC_008701.1"/>
</dbReference>
<name>A1RSJ0_PYRIL</name>
<protein>
    <submittedName>
        <fullName evidence="2">Uncharacterized protein</fullName>
    </submittedName>
</protein>
<dbReference type="KEGG" id="pis:Pisl_0745"/>
<feature type="transmembrane region" description="Helical" evidence="1">
    <location>
        <begin position="5"/>
        <end position="23"/>
    </location>
</feature>
<dbReference type="AlphaFoldDB" id="A1RSJ0"/>
<keyword evidence="1" id="KW-0472">Membrane</keyword>